<gene>
    <name evidence="2" type="ORF">E4663_10315</name>
</gene>
<dbReference type="EMBL" id="SRJC01000001">
    <property type="protein sequence ID" value="TGB05358.1"/>
    <property type="molecule type" value="Genomic_DNA"/>
</dbReference>
<evidence type="ECO:0008006" key="4">
    <source>
        <dbReference type="Google" id="ProtNLM"/>
    </source>
</evidence>
<organism evidence="2 3">
    <name type="scientific">Halobacillus salinus</name>
    <dbReference type="NCBI Taxonomy" id="192814"/>
    <lineage>
        <taxon>Bacteria</taxon>
        <taxon>Bacillati</taxon>
        <taxon>Bacillota</taxon>
        <taxon>Bacilli</taxon>
        <taxon>Bacillales</taxon>
        <taxon>Bacillaceae</taxon>
        <taxon>Halobacillus</taxon>
    </lineage>
</organism>
<feature type="transmembrane region" description="Helical" evidence="1">
    <location>
        <begin position="125"/>
        <end position="151"/>
    </location>
</feature>
<dbReference type="Proteomes" id="UP000297982">
    <property type="component" value="Unassembled WGS sequence"/>
</dbReference>
<reference evidence="2 3" key="1">
    <citation type="journal article" date="2003" name="Int. J. Syst. Evol. Microbiol.">
        <title>Halobacillus salinus sp. nov., isolated from a salt lake on the coast of the East Sea in Korea.</title>
        <authorList>
            <person name="Yoon J.H."/>
            <person name="Kang K.H."/>
            <person name="Park Y.H."/>
        </authorList>
    </citation>
    <scope>NUCLEOTIDE SEQUENCE [LARGE SCALE GENOMIC DNA]</scope>
    <source>
        <strain evidence="2 3">HSL-3</strain>
    </source>
</reference>
<keyword evidence="1" id="KW-0812">Transmembrane</keyword>
<keyword evidence="1" id="KW-1133">Transmembrane helix</keyword>
<feature type="transmembrane region" description="Helical" evidence="1">
    <location>
        <begin position="65"/>
        <end position="83"/>
    </location>
</feature>
<name>A0A4Z0H4K4_9BACI</name>
<comment type="caution">
    <text evidence="2">The sequence shown here is derived from an EMBL/GenBank/DDBJ whole genome shotgun (WGS) entry which is preliminary data.</text>
</comment>
<dbReference type="RefSeq" id="WP_135327493.1">
    <property type="nucleotide sequence ID" value="NZ_SRJC01000001.1"/>
</dbReference>
<keyword evidence="1" id="KW-0472">Membrane</keyword>
<dbReference type="AlphaFoldDB" id="A0A4Z0H4K4"/>
<accession>A0A4Z0H4K4</accession>
<evidence type="ECO:0000313" key="2">
    <source>
        <dbReference type="EMBL" id="TGB05358.1"/>
    </source>
</evidence>
<evidence type="ECO:0000313" key="3">
    <source>
        <dbReference type="Proteomes" id="UP000297982"/>
    </source>
</evidence>
<dbReference type="STRING" id="192814.GCA_900166575_02449"/>
<feature type="transmembrane region" description="Helical" evidence="1">
    <location>
        <begin position="38"/>
        <end position="58"/>
    </location>
</feature>
<keyword evidence="3" id="KW-1185">Reference proteome</keyword>
<sequence>MNEKQLLYVNVGLVIGTVLFIISSFATAQSESAHSTMVLISEILGGLTIISAMISLYYIKSDQKYIPIAILSFFVPWIVYVVGHHAGINQDTNFHWIWFVSLYILTIIGIILMRISYNAIQGLFALLPVFLMFLNAMFFVYTVVLFVWWSLPDSIL</sequence>
<proteinExistence type="predicted"/>
<feature type="transmembrane region" description="Helical" evidence="1">
    <location>
        <begin position="7"/>
        <end position="26"/>
    </location>
</feature>
<protein>
    <recommendedName>
        <fullName evidence="4">DUF3902 family protein</fullName>
    </recommendedName>
</protein>
<evidence type="ECO:0000256" key="1">
    <source>
        <dbReference type="SAM" id="Phobius"/>
    </source>
</evidence>
<feature type="transmembrane region" description="Helical" evidence="1">
    <location>
        <begin position="95"/>
        <end position="113"/>
    </location>
</feature>